<evidence type="ECO:0000256" key="2">
    <source>
        <dbReference type="ARBA" id="ARBA00022729"/>
    </source>
</evidence>
<sequence>MYPEQNVGFKVLVPLAPVVSIVGHDIILLCHLSPEMSAASKEIRWFKESFTNLVFLWDSGKVTEGKAYEGRVTLFPQELERGNVSLLLRDVRISDEGQYSCHVSDASWYEEPSMNLLVMSES</sequence>
<evidence type="ECO:0000313" key="9">
    <source>
        <dbReference type="Proteomes" id="UP000694397"/>
    </source>
</evidence>
<evidence type="ECO:0000256" key="1">
    <source>
        <dbReference type="ARBA" id="ARBA00004370"/>
    </source>
</evidence>
<dbReference type="Proteomes" id="UP000694397">
    <property type="component" value="Chromosome 11"/>
</dbReference>
<dbReference type="InterPro" id="IPR036179">
    <property type="entry name" value="Ig-like_dom_sf"/>
</dbReference>
<keyword evidence="5" id="KW-0325">Glycoprotein</keyword>
<evidence type="ECO:0000259" key="7">
    <source>
        <dbReference type="PROSITE" id="PS50835"/>
    </source>
</evidence>
<dbReference type="SUPFAM" id="SSF48726">
    <property type="entry name" value="Immunoglobulin"/>
    <property type="match status" value="1"/>
</dbReference>
<keyword evidence="3" id="KW-0472">Membrane</keyword>
<reference evidence="8" key="2">
    <citation type="submission" date="2025-08" db="UniProtKB">
        <authorList>
            <consortium name="Ensembl"/>
        </authorList>
    </citation>
    <scope>IDENTIFICATION</scope>
</reference>
<dbReference type="FunFam" id="2.60.40.10:FF:000142">
    <property type="entry name" value="V-set domain-containing T-cell activation inhibitor 1"/>
    <property type="match status" value="1"/>
</dbReference>
<dbReference type="SMART" id="SM00409">
    <property type="entry name" value="IG"/>
    <property type="match status" value="1"/>
</dbReference>
<dbReference type="PANTHER" id="PTHR24100">
    <property type="entry name" value="BUTYROPHILIN"/>
    <property type="match status" value="1"/>
</dbReference>
<accession>A0A8C9S5S8</accession>
<dbReference type="GO" id="GO:0005102">
    <property type="term" value="F:signaling receptor binding"/>
    <property type="evidence" value="ECO:0007669"/>
    <property type="project" value="TreeGrafter"/>
</dbReference>
<dbReference type="Ensembl" id="ENSSFOT00015025242.2">
    <property type="protein sequence ID" value="ENSSFOP00015024968.2"/>
    <property type="gene ID" value="ENSSFOG00015016053.2"/>
</dbReference>
<dbReference type="Gene3D" id="2.60.40.10">
    <property type="entry name" value="Immunoglobulins"/>
    <property type="match status" value="1"/>
</dbReference>
<evidence type="ECO:0000256" key="3">
    <source>
        <dbReference type="ARBA" id="ARBA00023136"/>
    </source>
</evidence>
<dbReference type="GO" id="GO:0050852">
    <property type="term" value="P:T cell receptor signaling pathway"/>
    <property type="evidence" value="ECO:0007669"/>
    <property type="project" value="TreeGrafter"/>
</dbReference>
<keyword evidence="6" id="KW-0393">Immunoglobulin domain</keyword>
<keyword evidence="2" id="KW-0732">Signal</keyword>
<dbReference type="InterPro" id="IPR003599">
    <property type="entry name" value="Ig_sub"/>
</dbReference>
<dbReference type="PANTHER" id="PTHR24100:SF130">
    <property type="entry name" value="BUTYROPHILIN-LIKE PROTEIN 9"/>
    <property type="match status" value="1"/>
</dbReference>
<dbReference type="Pfam" id="PF07686">
    <property type="entry name" value="V-set"/>
    <property type="match status" value="1"/>
</dbReference>
<feature type="domain" description="Ig-like" evidence="7">
    <location>
        <begin position="3"/>
        <end position="115"/>
    </location>
</feature>
<dbReference type="GO" id="GO:0050863">
    <property type="term" value="P:regulation of T cell activation"/>
    <property type="evidence" value="ECO:0007669"/>
    <property type="project" value="UniProtKB-ARBA"/>
</dbReference>
<dbReference type="PROSITE" id="PS50835">
    <property type="entry name" value="IG_LIKE"/>
    <property type="match status" value="1"/>
</dbReference>
<dbReference type="InterPro" id="IPR050504">
    <property type="entry name" value="IgSF_BTN/MOG"/>
</dbReference>
<dbReference type="GO" id="GO:0009897">
    <property type="term" value="C:external side of plasma membrane"/>
    <property type="evidence" value="ECO:0007669"/>
    <property type="project" value="TreeGrafter"/>
</dbReference>
<dbReference type="InterPro" id="IPR007110">
    <property type="entry name" value="Ig-like_dom"/>
</dbReference>
<evidence type="ECO:0000256" key="4">
    <source>
        <dbReference type="ARBA" id="ARBA00023157"/>
    </source>
</evidence>
<evidence type="ECO:0000256" key="6">
    <source>
        <dbReference type="ARBA" id="ARBA00023319"/>
    </source>
</evidence>
<dbReference type="GeneTree" id="ENSGT00940000153527"/>
<protein>
    <recommendedName>
        <fullName evidence="7">Ig-like domain-containing protein</fullName>
    </recommendedName>
</protein>
<comment type="subcellular location">
    <subcellularLocation>
        <location evidence="1">Membrane</location>
    </subcellularLocation>
</comment>
<dbReference type="InterPro" id="IPR013106">
    <property type="entry name" value="Ig_V-set"/>
</dbReference>
<dbReference type="InterPro" id="IPR013783">
    <property type="entry name" value="Ig-like_fold"/>
</dbReference>
<proteinExistence type="predicted"/>
<name>A0A8C9S5S8_SCLFO</name>
<dbReference type="GO" id="GO:1903037">
    <property type="term" value="P:regulation of leukocyte cell-cell adhesion"/>
    <property type="evidence" value="ECO:0007669"/>
    <property type="project" value="UniProtKB-ARBA"/>
</dbReference>
<dbReference type="GO" id="GO:0001817">
    <property type="term" value="P:regulation of cytokine production"/>
    <property type="evidence" value="ECO:0007669"/>
    <property type="project" value="TreeGrafter"/>
</dbReference>
<reference evidence="8 9" key="1">
    <citation type="submission" date="2019-04" db="EMBL/GenBank/DDBJ databases">
        <authorList>
            <consortium name="Wellcome Sanger Institute Data Sharing"/>
        </authorList>
    </citation>
    <scope>NUCLEOTIDE SEQUENCE [LARGE SCALE GENOMIC DNA]</scope>
</reference>
<reference evidence="8" key="3">
    <citation type="submission" date="2025-09" db="UniProtKB">
        <authorList>
            <consortium name="Ensembl"/>
        </authorList>
    </citation>
    <scope>IDENTIFICATION</scope>
</reference>
<keyword evidence="9" id="KW-1185">Reference proteome</keyword>
<organism evidence="8 9">
    <name type="scientific">Scleropages formosus</name>
    <name type="common">Asian bonytongue</name>
    <name type="synonym">Osteoglossum formosum</name>
    <dbReference type="NCBI Taxonomy" id="113540"/>
    <lineage>
        <taxon>Eukaryota</taxon>
        <taxon>Metazoa</taxon>
        <taxon>Chordata</taxon>
        <taxon>Craniata</taxon>
        <taxon>Vertebrata</taxon>
        <taxon>Euteleostomi</taxon>
        <taxon>Actinopterygii</taxon>
        <taxon>Neopterygii</taxon>
        <taxon>Teleostei</taxon>
        <taxon>Osteoglossocephala</taxon>
        <taxon>Osteoglossomorpha</taxon>
        <taxon>Osteoglossiformes</taxon>
        <taxon>Osteoglossidae</taxon>
        <taxon>Scleropages</taxon>
    </lineage>
</organism>
<dbReference type="OrthoDB" id="9898017at2759"/>
<evidence type="ECO:0000256" key="5">
    <source>
        <dbReference type="ARBA" id="ARBA00023180"/>
    </source>
</evidence>
<keyword evidence="4" id="KW-1015">Disulfide bond</keyword>
<evidence type="ECO:0000313" key="8">
    <source>
        <dbReference type="Ensembl" id="ENSSFOP00015024968.2"/>
    </source>
</evidence>
<dbReference type="AlphaFoldDB" id="A0A8C9S5S8"/>